<evidence type="ECO:0000256" key="14">
    <source>
        <dbReference type="HAMAP-Rule" id="MF_01006"/>
    </source>
</evidence>
<evidence type="ECO:0000256" key="4">
    <source>
        <dbReference type="ARBA" id="ARBA00021581"/>
    </source>
</evidence>
<feature type="transmembrane region" description="Helical" evidence="14">
    <location>
        <begin position="245"/>
        <end position="264"/>
    </location>
</feature>
<gene>
    <name evidence="15" type="primary">bacA</name>
    <name evidence="14" type="synonym">uppP</name>
    <name evidence="15" type="ORF">KM92DES2_20483</name>
</gene>
<accession>A0A212KL79</accession>
<keyword evidence="7 14" id="KW-0378">Hydrolase</keyword>
<evidence type="ECO:0000256" key="2">
    <source>
        <dbReference type="ARBA" id="ARBA00010621"/>
    </source>
</evidence>
<evidence type="ECO:0000256" key="13">
    <source>
        <dbReference type="ARBA" id="ARBA00047594"/>
    </source>
</evidence>
<reference evidence="15" key="1">
    <citation type="submission" date="2016-04" db="EMBL/GenBank/DDBJ databases">
        <authorList>
            <person name="Evans L.H."/>
            <person name="Alamgir A."/>
            <person name="Owens N."/>
            <person name="Weber N.D."/>
            <person name="Virtaneva K."/>
            <person name="Barbian K."/>
            <person name="Babar A."/>
            <person name="Rosenke K."/>
        </authorList>
    </citation>
    <scope>NUCLEOTIDE SEQUENCE</scope>
    <source>
        <strain evidence="15">92-2</strain>
    </source>
</reference>
<keyword evidence="5 14" id="KW-1003">Cell membrane</keyword>
<dbReference type="NCBIfam" id="TIGR00753">
    <property type="entry name" value="undec_PP_bacA"/>
    <property type="match status" value="1"/>
</dbReference>
<feature type="transmembrane region" description="Helical" evidence="14">
    <location>
        <begin position="107"/>
        <end position="127"/>
    </location>
</feature>
<keyword evidence="14" id="KW-0133">Cell shape</keyword>
<dbReference type="PANTHER" id="PTHR30622:SF3">
    <property type="entry name" value="UNDECAPRENYL-DIPHOSPHATASE"/>
    <property type="match status" value="1"/>
</dbReference>
<comment type="subcellular location">
    <subcellularLocation>
        <location evidence="1 14">Cell membrane</location>
        <topology evidence="1 14">Multi-pass membrane protein</topology>
    </subcellularLocation>
</comment>
<evidence type="ECO:0000256" key="10">
    <source>
        <dbReference type="ARBA" id="ARBA00023251"/>
    </source>
</evidence>
<comment type="function">
    <text evidence="14">Catalyzes the dephosphorylation of undecaprenyl diphosphate (UPP). Confers resistance to bacitracin.</text>
</comment>
<evidence type="ECO:0000256" key="6">
    <source>
        <dbReference type="ARBA" id="ARBA00022692"/>
    </source>
</evidence>
<dbReference type="NCBIfam" id="NF001390">
    <property type="entry name" value="PRK00281.1-4"/>
    <property type="match status" value="1"/>
</dbReference>
<dbReference type="EC" id="3.6.1.27" evidence="3 14"/>
<dbReference type="HAMAP" id="MF_01006">
    <property type="entry name" value="Undec_diphosphatase"/>
    <property type="match status" value="1"/>
</dbReference>
<evidence type="ECO:0000256" key="12">
    <source>
        <dbReference type="ARBA" id="ARBA00032932"/>
    </source>
</evidence>
<evidence type="ECO:0000256" key="3">
    <source>
        <dbReference type="ARBA" id="ARBA00012374"/>
    </source>
</evidence>
<keyword evidence="9 14" id="KW-0472">Membrane</keyword>
<sequence>MDNLFTAVILSIVEGLTEFLPVSSSGHLILVGDLLNFMGEKAATFEVVIQLGAIMAVVVLYWKRFWGLVRPQPYVRFAGMRGIMLLILTSLPASVLGLLLHSAIKTYLFRPETVLIALVVGAVMMIVVEKRKFKPSYITLDDMTPKLALGIGCFQCLALWPGFSRSASTIMGGMLLGGKRSLAAEYSFIAAVPIMVAATGYDMLKSWHLFSAADIPFFAVGMIGSFLSALLAVKVFIALMGRVTLVPFAVYRLLIAPFIYYFMVN</sequence>
<evidence type="ECO:0000256" key="7">
    <source>
        <dbReference type="ARBA" id="ARBA00022801"/>
    </source>
</evidence>
<keyword evidence="10 14" id="KW-0046">Antibiotic resistance</keyword>
<protein>
    <recommendedName>
        <fullName evidence="4 14">Undecaprenyl-diphosphatase</fullName>
        <ecNumber evidence="3 14">3.6.1.27</ecNumber>
    </recommendedName>
    <alternativeName>
        <fullName evidence="12 14">Bacitracin resistance protein</fullName>
    </alternativeName>
    <alternativeName>
        <fullName evidence="11 14">Undecaprenyl pyrophosphate phosphatase</fullName>
    </alternativeName>
</protein>
<dbReference type="Pfam" id="PF02673">
    <property type="entry name" value="BacA"/>
    <property type="match status" value="1"/>
</dbReference>
<dbReference type="GO" id="GO:0071555">
    <property type="term" value="P:cell wall organization"/>
    <property type="evidence" value="ECO:0007669"/>
    <property type="project" value="UniProtKB-KW"/>
</dbReference>
<evidence type="ECO:0000256" key="5">
    <source>
        <dbReference type="ARBA" id="ARBA00022475"/>
    </source>
</evidence>
<feature type="transmembrane region" description="Helical" evidence="14">
    <location>
        <begin position="183"/>
        <end position="204"/>
    </location>
</feature>
<keyword evidence="6 14" id="KW-0812">Transmembrane</keyword>
<dbReference type="RefSeq" id="WP_192111774.1">
    <property type="nucleotide sequence ID" value="NZ_CAKSVL010000027.1"/>
</dbReference>
<keyword evidence="14" id="KW-0573">Peptidoglycan synthesis</keyword>
<feature type="transmembrane region" description="Helical" evidence="14">
    <location>
        <begin position="83"/>
        <end position="101"/>
    </location>
</feature>
<dbReference type="GO" id="GO:0009252">
    <property type="term" value="P:peptidoglycan biosynthetic process"/>
    <property type="evidence" value="ECO:0007669"/>
    <property type="project" value="UniProtKB-KW"/>
</dbReference>
<dbReference type="AlphaFoldDB" id="A0A212KL79"/>
<name>A0A212KL79_9BACT</name>
<dbReference type="GO" id="GO:0050380">
    <property type="term" value="F:undecaprenyl-diphosphatase activity"/>
    <property type="evidence" value="ECO:0007669"/>
    <property type="project" value="UniProtKB-UniRule"/>
</dbReference>
<evidence type="ECO:0000256" key="1">
    <source>
        <dbReference type="ARBA" id="ARBA00004651"/>
    </source>
</evidence>
<dbReference type="InterPro" id="IPR003824">
    <property type="entry name" value="UppP"/>
</dbReference>
<evidence type="ECO:0000256" key="9">
    <source>
        <dbReference type="ARBA" id="ARBA00023136"/>
    </source>
</evidence>
<comment type="similarity">
    <text evidence="2 14">Belongs to the UppP family.</text>
</comment>
<dbReference type="PANTHER" id="PTHR30622">
    <property type="entry name" value="UNDECAPRENYL-DIPHOSPHATASE"/>
    <property type="match status" value="1"/>
</dbReference>
<organism evidence="15">
    <name type="scientific">uncultured Desulfovibrio sp</name>
    <dbReference type="NCBI Taxonomy" id="167968"/>
    <lineage>
        <taxon>Bacteria</taxon>
        <taxon>Pseudomonadati</taxon>
        <taxon>Thermodesulfobacteriota</taxon>
        <taxon>Desulfovibrionia</taxon>
        <taxon>Desulfovibrionales</taxon>
        <taxon>Desulfovibrionaceae</taxon>
        <taxon>Desulfovibrio</taxon>
        <taxon>environmental samples</taxon>
    </lineage>
</organism>
<evidence type="ECO:0000313" key="15">
    <source>
        <dbReference type="EMBL" id="SBW12402.1"/>
    </source>
</evidence>
<feature type="transmembrane region" description="Helical" evidence="14">
    <location>
        <begin position="147"/>
        <end position="163"/>
    </location>
</feature>
<comment type="catalytic activity">
    <reaction evidence="13 14">
        <text>di-trans,octa-cis-undecaprenyl diphosphate + H2O = di-trans,octa-cis-undecaprenyl phosphate + phosphate + H(+)</text>
        <dbReference type="Rhea" id="RHEA:28094"/>
        <dbReference type="ChEBI" id="CHEBI:15377"/>
        <dbReference type="ChEBI" id="CHEBI:15378"/>
        <dbReference type="ChEBI" id="CHEBI:43474"/>
        <dbReference type="ChEBI" id="CHEBI:58405"/>
        <dbReference type="ChEBI" id="CHEBI:60392"/>
        <dbReference type="EC" id="3.6.1.27"/>
    </reaction>
</comment>
<proteinExistence type="inferred from homology"/>
<comment type="miscellaneous">
    <text evidence="14">Bacitracin is thought to be involved in the inhibition of peptidoglycan synthesis by sequestering undecaprenyl diphosphate, thereby reducing the pool of lipid carrier available.</text>
</comment>
<dbReference type="PRINTS" id="PR00173">
    <property type="entry name" value="EDTRNSPORT"/>
</dbReference>
<feature type="transmembrane region" description="Helical" evidence="14">
    <location>
        <begin position="216"/>
        <end position="239"/>
    </location>
</feature>
<feature type="transmembrane region" description="Helical" evidence="14">
    <location>
        <begin position="43"/>
        <end position="62"/>
    </location>
</feature>
<keyword evidence="8 14" id="KW-1133">Transmembrane helix</keyword>
<dbReference type="GO" id="GO:0046677">
    <property type="term" value="P:response to antibiotic"/>
    <property type="evidence" value="ECO:0007669"/>
    <property type="project" value="UniProtKB-UniRule"/>
</dbReference>
<evidence type="ECO:0000256" key="8">
    <source>
        <dbReference type="ARBA" id="ARBA00022989"/>
    </source>
</evidence>
<dbReference type="NCBIfam" id="NF001389">
    <property type="entry name" value="PRK00281.1-2"/>
    <property type="match status" value="1"/>
</dbReference>
<dbReference type="EMBL" id="FLUP01000002">
    <property type="protein sequence ID" value="SBW12402.1"/>
    <property type="molecule type" value="Genomic_DNA"/>
</dbReference>
<evidence type="ECO:0000256" key="11">
    <source>
        <dbReference type="ARBA" id="ARBA00032707"/>
    </source>
</evidence>
<dbReference type="GO" id="GO:0005886">
    <property type="term" value="C:plasma membrane"/>
    <property type="evidence" value="ECO:0007669"/>
    <property type="project" value="UniProtKB-SubCell"/>
</dbReference>
<dbReference type="GO" id="GO:0008360">
    <property type="term" value="P:regulation of cell shape"/>
    <property type="evidence" value="ECO:0007669"/>
    <property type="project" value="UniProtKB-KW"/>
</dbReference>
<keyword evidence="14" id="KW-0961">Cell wall biogenesis/degradation</keyword>